<keyword evidence="4" id="KW-1185">Reference proteome</keyword>
<evidence type="ECO:0000256" key="1">
    <source>
        <dbReference type="ARBA" id="ARBA00023242"/>
    </source>
</evidence>
<accession>A0A9P8TU07</accession>
<sequence length="398" mass="44803">MRYHTTSRASLLLSAFYLLRTSSHPFHDFDELPSTPASCSSSAVALGAVSDGIPNTPAATPLVSSTGALDFSTARVTPSEERELELMMQFLGEDFPKQHPSYESSSMTEKSWLMYIFKRSPIFFYASLGTSAYLTFLQAPEYDGRRIESFREYDRYRNIATKNHQTLLEASLERLRPPADFTLGETIICSVQLAILEIVGVERWVFVSLMDAIEASVWKREQESENRLSMRELIAKTDAIVSSIRHQIQQGDHVQTHVFAYAVVIYIHTIASGHLPAVPEIQQTIEKAVLSWQRISPSLNNLKRLSWAFCVSASLATGSQRVIFDNMLSDAASIDPLSRTVICLKSLVEECWKTLDAGAPSFINIYNSVLEKFSYYIINLQNDLYGKSTWNLVLLGQR</sequence>
<dbReference type="EMBL" id="JAIWOZ010000007">
    <property type="protein sequence ID" value="KAH6603624.1"/>
    <property type="molecule type" value="Genomic_DNA"/>
</dbReference>
<name>A0A9P8TU07_9HYPO</name>
<proteinExistence type="predicted"/>
<dbReference type="Proteomes" id="UP000827724">
    <property type="component" value="Unassembled WGS sequence"/>
</dbReference>
<evidence type="ECO:0000313" key="4">
    <source>
        <dbReference type="Proteomes" id="UP000827724"/>
    </source>
</evidence>
<reference evidence="3" key="1">
    <citation type="submission" date="2021-08" db="EMBL/GenBank/DDBJ databases">
        <title>Chromosome-Level Trichoderma cornu-damae using Hi-C Data.</title>
        <authorList>
            <person name="Kim C.S."/>
        </authorList>
    </citation>
    <scope>NUCLEOTIDE SEQUENCE</scope>
    <source>
        <strain evidence="3">KA19-0412C</strain>
    </source>
</reference>
<evidence type="ECO:0008006" key="5">
    <source>
        <dbReference type="Google" id="ProtNLM"/>
    </source>
</evidence>
<keyword evidence="2" id="KW-0732">Signal</keyword>
<comment type="caution">
    <text evidence="3">The sequence shown here is derived from an EMBL/GenBank/DDBJ whole genome shotgun (WGS) entry which is preliminary data.</text>
</comment>
<evidence type="ECO:0000313" key="3">
    <source>
        <dbReference type="EMBL" id="KAH6603624.1"/>
    </source>
</evidence>
<dbReference type="Pfam" id="PF11951">
    <property type="entry name" value="Fungal_trans_2"/>
    <property type="match status" value="1"/>
</dbReference>
<protein>
    <recommendedName>
        <fullName evidence="5">Transcription factor domain-containing protein</fullName>
    </recommendedName>
</protein>
<evidence type="ECO:0000256" key="2">
    <source>
        <dbReference type="SAM" id="SignalP"/>
    </source>
</evidence>
<feature type="chain" id="PRO_5040355927" description="Transcription factor domain-containing protein" evidence="2">
    <location>
        <begin position="24"/>
        <end position="398"/>
    </location>
</feature>
<gene>
    <name evidence="3" type="ORF">Trco_008399</name>
</gene>
<dbReference type="OrthoDB" id="4870145at2759"/>
<feature type="signal peptide" evidence="2">
    <location>
        <begin position="1"/>
        <end position="23"/>
    </location>
</feature>
<keyword evidence="1" id="KW-0539">Nucleus</keyword>
<dbReference type="AlphaFoldDB" id="A0A9P8TU07"/>
<organism evidence="3 4">
    <name type="scientific">Trichoderma cornu-damae</name>
    <dbReference type="NCBI Taxonomy" id="654480"/>
    <lineage>
        <taxon>Eukaryota</taxon>
        <taxon>Fungi</taxon>
        <taxon>Dikarya</taxon>
        <taxon>Ascomycota</taxon>
        <taxon>Pezizomycotina</taxon>
        <taxon>Sordariomycetes</taxon>
        <taxon>Hypocreomycetidae</taxon>
        <taxon>Hypocreales</taxon>
        <taxon>Hypocreaceae</taxon>
        <taxon>Trichoderma</taxon>
    </lineage>
</organism>
<dbReference type="InterPro" id="IPR021858">
    <property type="entry name" value="Fun_TF"/>
</dbReference>